<accession>A0A1I6ERF7</accession>
<feature type="compositionally biased region" description="Low complexity" evidence="1">
    <location>
        <begin position="361"/>
        <end position="376"/>
    </location>
</feature>
<organism evidence="3 4">
    <name type="scientific">Poseidonocella sedimentorum</name>
    <dbReference type="NCBI Taxonomy" id="871652"/>
    <lineage>
        <taxon>Bacteria</taxon>
        <taxon>Pseudomonadati</taxon>
        <taxon>Pseudomonadota</taxon>
        <taxon>Alphaproteobacteria</taxon>
        <taxon>Rhodobacterales</taxon>
        <taxon>Roseobacteraceae</taxon>
        <taxon>Poseidonocella</taxon>
    </lineage>
</organism>
<dbReference type="GO" id="GO:0016757">
    <property type="term" value="F:glycosyltransferase activity"/>
    <property type="evidence" value="ECO:0007669"/>
    <property type="project" value="InterPro"/>
</dbReference>
<name>A0A1I6ERF7_9RHOB</name>
<gene>
    <name evidence="3" type="ORF">SAMN04515673_12010</name>
</gene>
<feature type="region of interest" description="Disordered" evidence="1">
    <location>
        <begin position="356"/>
        <end position="376"/>
    </location>
</feature>
<evidence type="ECO:0000313" key="3">
    <source>
        <dbReference type="EMBL" id="SFR20359.1"/>
    </source>
</evidence>
<dbReference type="EMBL" id="FOYI01000020">
    <property type="protein sequence ID" value="SFR20359.1"/>
    <property type="molecule type" value="Genomic_DNA"/>
</dbReference>
<evidence type="ECO:0000256" key="1">
    <source>
        <dbReference type="SAM" id="MobiDB-lite"/>
    </source>
</evidence>
<dbReference type="AlphaFoldDB" id="A0A1I6ERF7"/>
<feature type="domain" description="Glycosyltransferase 61 catalytic" evidence="2">
    <location>
        <begin position="77"/>
        <end position="252"/>
    </location>
</feature>
<keyword evidence="4" id="KW-1185">Reference proteome</keyword>
<dbReference type="RefSeq" id="WP_177220578.1">
    <property type="nucleotide sequence ID" value="NZ_FOYI01000020.1"/>
</dbReference>
<dbReference type="STRING" id="871652.SAMN04515673_12010"/>
<sequence length="376" mass="41212">MQELSPGIADIRNAHILQPPTIRRLNVVDGVGAPVVEGAISRLGFQHPSQMVDLAALPEVEPLAGTWLFAGDYWSHFGHFLFESLARLWALEHLDTALDGILYLPTKRQKFMEIREGGFQEDLLRRCGVEGAVKVLTGSVRVERLIVPRQGCGIGPLASGTPEFRRFIRDRLSAGITPGQADRLYLSREGYGLRRGGVFDEARLSELLEREGYLSFRPERVSIEEQIAAYLGASRIISPDSTALHLVAFLAREDQDVAVVLRRGNGAKDIGPNLAGFMGRRPAILDRITRQHVRDNIANKNWARYAELDMPALGADLVRHGFIDDARPWTNLDAGARAAVRDAYAEKLGCGFETVERDRGPGAATGARETAGGASG</sequence>
<dbReference type="InterPro" id="IPR049625">
    <property type="entry name" value="Glyco_transf_61_cat"/>
</dbReference>
<dbReference type="Pfam" id="PF04577">
    <property type="entry name" value="Glyco_transf_61"/>
    <property type="match status" value="1"/>
</dbReference>
<evidence type="ECO:0000313" key="4">
    <source>
        <dbReference type="Proteomes" id="UP000199302"/>
    </source>
</evidence>
<reference evidence="3 4" key="1">
    <citation type="submission" date="2016-10" db="EMBL/GenBank/DDBJ databases">
        <authorList>
            <person name="de Groot N.N."/>
        </authorList>
    </citation>
    <scope>NUCLEOTIDE SEQUENCE [LARGE SCALE GENOMIC DNA]</scope>
    <source>
        <strain evidence="4">KMM 9023,NRIC 0796,JCM 17311,KCTC 23692</strain>
    </source>
</reference>
<dbReference type="Proteomes" id="UP000199302">
    <property type="component" value="Unassembled WGS sequence"/>
</dbReference>
<evidence type="ECO:0000259" key="2">
    <source>
        <dbReference type="Pfam" id="PF04577"/>
    </source>
</evidence>
<proteinExistence type="predicted"/>
<protein>
    <recommendedName>
        <fullName evidence="2">Glycosyltransferase 61 catalytic domain-containing protein</fullName>
    </recommendedName>
</protein>